<evidence type="ECO:0000313" key="3">
    <source>
        <dbReference type="EMBL" id="KAL3756742.1"/>
    </source>
</evidence>
<feature type="region of interest" description="Disordered" evidence="1">
    <location>
        <begin position="41"/>
        <end position="64"/>
    </location>
</feature>
<name>A0ABD3M3H6_9STRA</name>
<sequence length="510" mass="58162">MARSLAFISILYCCGSDTVSALLVGQQHHGVRGHRFYPGPLRRDALHRQHPPPTPTLSSATSSAISDSARMIKMRELALQLKEENIMPPINGDDYPENGNLQMSLTLTSSKYDEDCRTPIESEFMGLISTFLSYTEQDIQSLTTTSNLYLYYNNNEQHSKQSQPRRRRSREEGIRYRTIYSGVQAAALDPEVLRAFTILFEDYIPIRLAGRRIYRHLHNVMEEVRAERRGEMERARELCPDWDCIVKGDDDDDDGGGTNVLEYARRVWDTLMDEALLLEHSLESNLEGQEGVVSVPQLLDLGVDQVLIQEGILENVAQLETIVRETALEEEMVVMQHHGHKEGEYLEMTFPMFMNVIYRCNASVSTLKQTHDGSYILAVLRKIEQKVLEHRIAVGGVDDEDDISSLLAAKAVHSGSSARCAKREKFSNRFDEYVSTFQLWERKFNSGDDIDNQQPHTQSRRFEILRGCFVGARNRRNVAALKIVYMDYAALRIGGDLIFQLMSKLTNKIM</sequence>
<dbReference type="EMBL" id="JALLBG020000293">
    <property type="protein sequence ID" value="KAL3756742.1"/>
    <property type="molecule type" value="Genomic_DNA"/>
</dbReference>
<feature type="signal peptide" evidence="2">
    <location>
        <begin position="1"/>
        <end position="21"/>
    </location>
</feature>
<organism evidence="3 4">
    <name type="scientific">Discostella pseudostelligera</name>
    <dbReference type="NCBI Taxonomy" id="259834"/>
    <lineage>
        <taxon>Eukaryota</taxon>
        <taxon>Sar</taxon>
        <taxon>Stramenopiles</taxon>
        <taxon>Ochrophyta</taxon>
        <taxon>Bacillariophyta</taxon>
        <taxon>Coscinodiscophyceae</taxon>
        <taxon>Thalassiosirophycidae</taxon>
        <taxon>Stephanodiscales</taxon>
        <taxon>Stephanodiscaceae</taxon>
        <taxon>Discostella</taxon>
    </lineage>
</organism>
<dbReference type="AlphaFoldDB" id="A0ABD3M3H6"/>
<comment type="caution">
    <text evidence="3">The sequence shown here is derived from an EMBL/GenBank/DDBJ whole genome shotgun (WGS) entry which is preliminary data.</text>
</comment>
<evidence type="ECO:0000256" key="1">
    <source>
        <dbReference type="SAM" id="MobiDB-lite"/>
    </source>
</evidence>
<feature type="chain" id="PRO_5044782305" evidence="2">
    <location>
        <begin position="22"/>
        <end position="510"/>
    </location>
</feature>
<gene>
    <name evidence="3" type="ORF">ACHAWU_003492</name>
</gene>
<accession>A0ABD3M3H6</accession>
<keyword evidence="4" id="KW-1185">Reference proteome</keyword>
<evidence type="ECO:0000256" key="2">
    <source>
        <dbReference type="SAM" id="SignalP"/>
    </source>
</evidence>
<dbReference type="Proteomes" id="UP001530293">
    <property type="component" value="Unassembled WGS sequence"/>
</dbReference>
<keyword evidence="2" id="KW-0732">Signal</keyword>
<protein>
    <submittedName>
        <fullName evidence="3">Uncharacterized protein</fullName>
    </submittedName>
</protein>
<evidence type="ECO:0000313" key="4">
    <source>
        <dbReference type="Proteomes" id="UP001530293"/>
    </source>
</evidence>
<reference evidence="3 4" key="1">
    <citation type="submission" date="2024-10" db="EMBL/GenBank/DDBJ databases">
        <title>Updated reference genomes for cyclostephanoid diatoms.</title>
        <authorList>
            <person name="Roberts W.R."/>
            <person name="Alverson A.J."/>
        </authorList>
    </citation>
    <scope>NUCLEOTIDE SEQUENCE [LARGE SCALE GENOMIC DNA]</scope>
    <source>
        <strain evidence="3 4">AJA232-27</strain>
    </source>
</reference>
<proteinExistence type="predicted"/>